<feature type="compositionally biased region" description="Pro residues" evidence="1">
    <location>
        <begin position="128"/>
        <end position="137"/>
    </location>
</feature>
<dbReference type="OrthoDB" id="3361956at2759"/>
<feature type="region of interest" description="Disordered" evidence="1">
    <location>
        <begin position="1"/>
        <end position="78"/>
    </location>
</feature>
<proteinExistence type="predicted"/>
<protein>
    <recommendedName>
        <fullName evidence="4">Histone deacetylase complex subunit SAP30 Sin3 binding domain-containing protein</fullName>
    </recommendedName>
</protein>
<sequence>MASATAASGATGPRSRTQARKKLNDDAPYMAPPSANAGTKRQAADKADGEPRIKRKRVEAVTATASSNGKKDIEEQQRSSMVYNSGTPNLQFSNSLVSPQVEFSKMPISVLYCYMTQYDIVPDIRPSPLSPEDPPSPVSLANPHRPSPRALSPPAQATPANRPRREPKEQNRRRSSRLLEEESRSRTPILADADEIQSVLAGIVEKHFREVPPISGRDEVDTLASFMCAIEKSRGQRIRC</sequence>
<dbReference type="Proteomes" id="UP000559027">
    <property type="component" value="Unassembled WGS sequence"/>
</dbReference>
<evidence type="ECO:0000256" key="1">
    <source>
        <dbReference type="SAM" id="MobiDB-lite"/>
    </source>
</evidence>
<organism evidence="2 3">
    <name type="scientific">Leucocoprinus leucothites</name>
    <dbReference type="NCBI Taxonomy" id="201217"/>
    <lineage>
        <taxon>Eukaryota</taxon>
        <taxon>Fungi</taxon>
        <taxon>Dikarya</taxon>
        <taxon>Basidiomycota</taxon>
        <taxon>Agaricomycotina</taxon>
        <taxon>Agaricomycetes</taxon>
        <taxon>Agaricomycetidae</taxon>
        <taxon>Agaricales</taxon>
        <taxon>Agaricineae</taxon>
        <taxon>Agaricaceae</taxon>
        <taxon>Leucocoprinus</taxon>
    </lineage>
</organism>
<evidence type="ECO:0000313" key="2">
    <source>
        <dbReference type="EMBL" id="KAF5355749.1"/>
    </source>
</evidence>
<reference evidence="2 3" key="1">
    <citation type="journal article" date="2020" name="ISME J.">
        <title>Uncovering the hidden diversity of litter-decomposition mechanisms in mushroom-forming fungi.</title>
        <authorList>
            <person name="Floudas D."/>
            <person name="Bentzer J."/>
            <person name="Ahren D."/>
            <person name="Johansson T."/>
            <person name="Persson P."/>
            <person name="Tunlid A."/>
        </authorList>
    </citation>
    <scope>NUCLEOTIDE SEQUENCE [LARGE SCALE GENOMIC DNA]</scope>
    <source>
        <strain evidence="2 3">CBS 146.42</strain>
    </source>
</reference>
<dbReference type="EMBL" id="JAACJO010000007">
    <property type="protein sequence ID" value="KAF5355749.1"/>
    <property type="molecule type" value="Genomic_DNA"/>
</dbReference>
<evidence type="ECO:0000313" key="3">
    <source>
        <dbReference type="Proteomes" id="UP000559027"/>
    </source>
</evidence>
<feature type="compositionally biased region" description="Basic and acidic residues" evidence="1">
    <location>
        <begin position="163"/>
        <end position="185"/>
    </location>
</feature>
<gene>
    <name evidence="2" type="ORF">D9756_003960</name>
</gene>
<name>A0A8H5D9P6_9AGAR</name>
<comment type="caution">
    <text evidence="2">The sequence shown here is derived from an EMBL/GenBank/DDBJ whole genome shotgun (WGS) entry which is preliminary data.</text>
</comment>
<dbReference type="AlphaFoldDB" id="A0A8H5D9P6"/>
<accession>A0A8H5D9P6</accession>
<feature type="compositionally biased region" description="Low complexity" evidence="1">
    <location>
        <begin position="1"/>
        <end position="12"/>
    </location>
</feature>
<evidence type="ECO:0008006" key="4">
    <source>
        <dbReference type="Google" id="ProtNLM"/>
    </source>
</evidence>
<feature type="region of interest" description="Disordered" evidence="1">
    <location>
        <begin position="125"/>
        <end position="186"/>
    </location>
</feature>
<feature type="compositionally biased region" description="Basic and acidic residues" evidence="1">
    <location>
        <begin position="42"/>
        <end position="52"/>
    </location>
</feature>
<keyword evidence="3" id="KW-1185">Reference proteome</keyword>